<evidence type="ECO:0000256" key="4">
    <source>
        <dbReference type="ARBA" id="ARBA00022741"/>
    </source>
</evidence>
<organism evidence="12">
    <name type="scientific">Caldimicrobium thiodismutans</name>
    <dbReference type="NCBI Taxonomy" id="1653476"/>
    <lineage>
        <taxon>Bacteria</taxon>
        <taxon>Pseudomonadati</taxon>
        <taxon>Thermodesulfobacteriota</taxon>
        <taxon>Thermodesulfobacteria</taxon>
        <taxon>Thermodesulfobacteriales</taxon>
        <taxon>Thermodesulfobacteriaceae</taxon>
        <taxon>Caldimicrobium</taxon>
    </lineage>
</organism>
<keyword evidence="6 9" id="KW-0648">Protein biosynthesis</keyword>
<dbReference type="PIRSF" id="PIRSF001549">
    <property type="entry name" value="His-tRNA_synth"/>
    <property type="match status" value="1"/>
</dbReference>
<dbReference type="Gene3D" id="3.30.930.10">
    <property type="entry name" value="Bira Bifunctional Protein, Domain 2"/>
    <property type="match status" value="1"/>
</dbReference>
<dbReference type="SUPFAM" id="SSF55681">
    <property type="entry name" value="Class II aaRS and biotin synthetases"/>
    <property type="match status" value="1"/>
</dbReference>
<feature type="binding site" evidence="10">
    <location>
        <position position="112"/>
    </location>
    <ligand>
        <name>L-histidine</name>
        <dbReference type="ChEBI" id="CHEBI:57595"/>
    </ligand>
</feature>
<dbReference type="InterPro" id="IPR006195">
    <property type="entry name" value="aa-tRNA-synth_II"/>
</dbReference>
<dbReference type="GO" id="GO:0006427">
    <property type="term" value="P:histidyl-tRNA aminoacylation"/>
    <property type="evidence" value="ECO:0007669"/>
    <property type="project" value="UniProtKB-UniRule"/>
</dbReference>
<feature type="binding site" evidence="10">
    <location>
        <begin position="81"/>
        <end position="83"/>
    </location>
    <ligand>
        <name>L-histidine</name>
        <dbReference type="ChEBI" id="CHEBI:57595"/>
    </ligand>
</feature>
<evidence type="ECO:0000256" key="5">
    <source>
        <dbReference type="ARBA" id="ARBA00022840"/>
    </source>
</evidence>
<evidence type="ECO:0000256" key="9">
    <source>
        <dbReference type="HAMAP-Rule" id="MF_00127"/>
    </source>
</evidence>
<keyword evidence="5 9" id="KW-0067">ATP-binding</keyword>
<dbReference type="EC" id="6.1.1.21" evidence="9"/>
<dbReference type="SUPFAM" id="SSF52954">
    <property type="entry name" value="Class II aaRS ABD-related"/>
    <property type="match status" value="1"/>
</dbReference>
<dbReference type="PANTHER" id="PTHR43707">
    <property type="entry name" value="HISTIDYL-TRNA SYNTHETASE"/>
    <property type="match status" value="1"/>
</dbReference>
<keyword evidence="7 9" id="KW-0030">Aminoacyl-tRNA synthetase</keyword>
<feature type="binding site" evidence="10">
    <location>
        <position position="260"/>
    </location>
    <ligand>
        <name>L-histidine</name>
        <dbReference type="ChEBI" id="CHEBI:57595"/>
    </ligand>
</feature>
<proteinExistence type="inferred from homology"/>
<accession>A0A832LXX4</accession>
<evidence type="ECO:0000256" key="7">
    <source>
        <dbReference type="ARBA" id="ARBA00023146"/>
    </source>
</evidence>
<dbReference type="Gene3D" id="3.40.50.800">
    <property type="entry name" value="Anticodon-binding domain"/>
    <property type="match status" value="1"/>
</dbReference>
<reference evidence="12" key="1">
    <citation type="journal article" date="2020" name="mSystems">
        <title>Genome- and Community-Level Interaction Insights into Carbon Utilization and Element Cycling Functions of Hydrothermarchaeota in Hydrothermal Sediment.</title>
        <authorList>
            <person name="Zhou Z."/>
            <person name="Liu Y."/>
            <person name="Xu W."/>
            <person name="Pan J."/>
            <person name="Luo Z.H."/>
            <person name="Li M."/>
        </authorList>
    </citation>
    <scope>NUCLEOTIDE SEQUENCE [LARGE SCALE GENOMIC DNA]</scope>
    <source>
        <strain evidence="12">SpSt-605</strain>
    </source>
</reference>
<evidence type="ECO:0000313" key="12">
    <source>
        <dbReference type="EMBL" id="HGV55690.1"/>
    </source>
</evidence>
<keyword evidence="4 9" id="KW-0547">Nucleotide-binding</keyword>
<dbReference type="InterPro" id="IPR036621">
    <property type="entry name" value="Anticodon-bd_dom_sf"/>
</dbReference>
<name>A0A832LXX4_9BACT</name>
<dbReference type="GO" id="GO:0004821">
    <property type="term" value="F:histidine-tRNA ligase activity"/>
    <property type="evidence" value="ECO:0007669"/>
    <property type="project" value="UniProtKB-UniRule"/>
</dbReference>
<comment type="subunit">
    <text evidence="2 9">Homodimer.</text>
</comment>
<gene>
    <name evidence="9" type="primary">hisS</name>
    <name evidence="12" type="ORF">ENT73_06395</name>
</gene>
<dbReference type="CDD" id="cd00859">
    <property type="entry name" value="HisRS_anticodon"/>
    <property type="match status" value="1"/>
</dbReference>
<dbReference type="EMBL" id="DSZU01000115">
    <property type="protein sequence ID" value="HGV55690.1"/>
    <property type="molecule type" value="Genomic_DNA"/>
</dbReference>
<comment type="caution">
    <text evidence="12">The sequence shown here is derived from an EMBL/GenBank/DDBJ whole genome shotgun (WGS) entry which is preliminary data.</text>
</comment>
<dbReference type="HAMAP" id="MF_00127">
    <property type="entry name" value="His_tRNA_synth"/>
    <property type="match status" value="1"/>
</dbReference>
<evidence type="ECO:0000256" key="8">
    <source>
        <dbReference type="ARBA" id="ARBA00047639"/>
    </source>
</evidence>
<evidence type="ECO:0000256" key="3">
    <source>
        <dbReference type="ARBA" id="ARBA00022598"/>
    </source>
</evidence>
<evidence type="ECO:0000256" key="1">
    <source>
        <dbReference type="ARBA" id="ARBA00008226"/>
    </source>
</evidence>
<dbReference type="InterPro" id="IPR033656">
    <property type="entry name" value="HisRS_anticodon"/>
</dbReference>
<feature type="domain" description="Aminoacyl-transfer RNA synthetases class-II family profile" evidence="11">
    <location>
        <begin position="1"/>
        <end position="333"/>
    </location>
</feature>
<keyword evidence="3 9" id="KW-0436">Ligase</keyword>
<protein>
    <recommendedName>
        <fullName evidence="9">Histidine--tRNA ligase</fullName>
        <ecNumber evidence="9">6.1.1.21</ecNumber>
    </recommendedName>
    <alternativeName>
        <fullName evidence="9">Histidyl-tRNA synthetase</fullName>
        <shortName evidence="9">HisRS</shortName>
    </alternativeName>
</protein>
<sequence>MKLQAVRGFKDWLPEDFVKYHYLIELAREWLCRANFKEIKLPILEKTELFVRSIGEVTDIVQKETYTFQDRNKEFLTLRPEATAGICRMVIEQGLYMRPKPLKLFTIGPMFRHERPQKGRLREFYQIDVEFMGNLTPFYEVELLELALTILKAPLQGQEDPFTLEINSLGCPECRPAFREYLSKALSEQEKALCETCQERLYRNPLRILDCKKEPCQAIVRSLRPISEFWCKACKEHFQGIEELLHYRGISFVRNPYLVRGLDYYVRTIFEIKGKGLGAQDTVCAGGRYDYLLKELGGPELPATGFAIGLERWGLSVFGEEKIPLELEERLNPEIFFIPLGEEAKREGLKVVQGLRERGFKVEALYEDRSLKAMLREADKRGAKLVLILGEKELEEGRIILKDMERGEQESVPLDGLLSKVNEELRRASLSQ</sequence>
<dbReference type="InterPro" id="IPR004516">
    <property type="entry name" value="HisRS/HisZ"/>
</dbReference>
<dbReference type="Pfam" id="PF13393">
    <property type="entry name" value="tRNA-synt_His"/>
    <property type="match status" value="1"/>
</dbReference>
<feature type="binding site" evidence="10">
    <location>
        <position position="126"/>
    </location>
    <ligand>
        <name>L-histidine</name>
        <dbReference type="ChEBI" id="CHEBI:57595"/>
    </ligand>
</feature>
<evidence type="ECO:0000256" key="2">
    <source>
        <dbReference type="ARBA" id="ARBA00011738"/>
    </source>
</evidence>
<dbReference type="InterPro" id="IPR045864">
    <property type="entry name" value="aa-tRNA-synth_II/BPL/LPL"/>
</dbReference>
<dbReference type="PANTHER" id="PTHR43707:SF1">
    <property type="entry name" value="HISTIDINE--TRNA LIGASE, MITOCHONDRIAL-RELATED"/>
    <property type="match status" value="1"/>
</dbReference>
<dbReference type="Pfam" id="PF03129">
    <property type="entry name" value="HGTP_anticodon"/>
    <property type="match status" value="1"/>
</dbReference>
<feature type="binding site" evidence="10">
    <location>
        <begin position="264"/>
        <end position="265"/>
    </location>
    <ligand>
        <name>L-histidine</name>
        <dbReference type="ChEBI" id="CHEBI:57595"/>
    </ligand>
</feature>
<dbReference type="AlphaFoldDB" id="A0A832LXX4"/>
<comment type="similarity">
    <text evidence="1 9">Belongs to the class-II aminoacyl-tRNA synthetase family.</text>
</comment>
<dbReference type="GO" id="GO:0005737">
    <property type="term" value="C:cytoplasm"/>
    <property type="evidence" value="ECO:0007669"/>
    <property type="project" value="UniProtKB-SubCell"/>
</dbReference>
<comment type="catalytic activity">
    <reaction evidence="8 9">
        <text>tRNA(His) + L-histidine + ATP = L-histidyl-tRNA(His) + AMP + diphosphate + H(+)</text>
        <dbReference type="Rhea" id="RHEA:17313"/>
        <dbReference type="Rhea" id="RHEA-COMP:9665"/>
        <dbReference type="Rhea" id="RHEA-COMP:9689"/>
        <dbReference type="ChEBI" id="CHEBI:15378"/>
        <dbReference type="ChEBI" id="CHEBI:30616"/>
        <dbReference type="ChEBI" id="CHEBI:33019"/>
        <dbReference type="ChEBI" id="CHEBI:57595"/>
        <dbReference type="ChEBI" id="CHEBI:78442"/>
        <dbReference type="ChEBI" id="CHEBI:78527"/>
        <dbReference type="ChEBI" id="CHEBI:456215"/>
        <dbReference type="EC" id="6.1.1.21"/>
    </reaction>
</comment>
<dbReference type="InterPro" id="IPR015807">
    <property type="entry name" value="His-tRNA-ligase"/>
</dbReference>
<dbReference type="PROSITE" id="PS50862">
    <property type="entry name" value="AA_TRNA_LIGASE_II"/>
    <property type="match status" value="1"/>
</dbReference>
<comment type="subcellular location">
    <subcellularLocation>
        <location evidence="9">Cytoplasm</location>
    </subcellularLocation>
</comment>
<dbReference type="InterPro" id="IPR041715">
    <property type="entry name" value="HisRS-like_core"/>
</dbReference>
<feature type="binding site" evidence="10">
    <location>
        <position position="130"/>
    </location>
    <ligand>
        <name>L-histidine</name>
        <dbReference type="ChEBI" id="CHEBI:57595"/>
    </ligand>
</feature>
<dbReference type="NCBIfam" id="TIGR00442">
    <property type="entry name" value="hisS"/>
    <property type="match status" value="1"/>
</dbReference>
<keyword evidence="9" id="KW-0963">Cytoplasm</keyword>
<dbReference type="CDD" id="cd00773">
    <property type="entry name" value="HisRS-like_core"/>
    <property type="match status" value="1"/>
</dbReference>
<dbReference type="GO" id="GO:0005524">
    <property type="term" value="F:ATP binding"/>
    <property type="evidence" value="ECO:0007669"/>
    <property type="project" value="UniProtKB-UniRule"/>
</dbReference>
<evidence type="ECO:0000256" key="10">
    <source>
        <dbReference type="PIRSR" id="PIRSR001549-1"/>
    </source>
</evidence>
<evidence type="ECO:0000256" key="6">
    <source>
        <dbReference type="ARBA" id="ARBA00022917"/>
    </source>
</evidence>
<evidence type="ECO:0000259" key="11">
    <source>
        <dbReference type="PROSITE" id="PS50862"/>
    </source>
</evidence>
<dbReference type="InterPro" id="IPR004154">
    <property type="entry name" value="Anticodon-bd"/>
</dbReference>